<evidence type="ECO:0000313" key="3">
    <source>
        <dbReference type="Proteomes" id="UP000631653"/>
    </source>
</evidence>
<name>A0ABX0K456_9PROT</name>
<dbReference type="RefSeq" id="WP_173569494.1">
    <property type="nucleotide sequence ID" value="NZ_WOSY01000004.1"/>
</dbReference>
<dbReference type="Proteomes" id="UP000631653">
    <property type="component" value="Unassembled WGS sequence"/>
</dbReference>
<reference evidence="2 3" key="1">
    <citation type="journal article" date="2020" name="Int. J. Syst. Evol. Microbiol.">
        <title>Novel acetic acid bacteria from cider fermentations: Acetobacter conturbans sp. nov. and Acetobacter fallax sp. nov.</title>
        <authorList>
            <person name="Sombolestani A.S."/>
            <person name="Cleenwerck I."/>
            <person name="Cnockaert M."/>
            <person name="Borremans W."/>
            <person name="Wieme A.D."/>
            <person name="De Vuyst L."/>
            <person name="Vandamme P."/>
        </authorList>
    </citation>
    <scope>NUCLEOTIDE SEQUENCE [LARGE SCALE GENOMIC DNA]</scope>
    <source>
        <strain evidence="2 3">LMG 1627</strain>
    </source>
</reference>
<gene>
    <name evidence="2" type="ORF">GOB81_06230</name>
</gene>
<protein>
    <submittedName>
        <fullName evidence="2">Uncharacterized protein</fullName>
    </submittedName>
</protein>
<keyword evidence="3" id="KW-1185">Reference proteome</keyword>
<proteinExistence type="predicted"/>
<dbReference type="EMBL" id="WOSY01000004">
    <property type="protein sequence ID" value="NHN88224.1"/>
    <property type="molecule type" value="Genomic_DNA"/>
</dbReference>
<evidence type="ECO:0000313" key="2">
    <source>
        <dbReference type="EMBL" id="NHN88224.1"/>
    </source>
</evidence>
<organism evidence="2 3">
    <name type="scientific">Acetobacter conturbans</name>
    <dbReference type="NCBI Taxonomy" id="1737472"/>
    <lineage>
        <taxon>Bacteria</taxon>
        <taxon>Pseudomonadati</taxon>
        <taxon>Pseudomonadota</taxon>
        <taxon>Alphaproteobacteria</taxon>
        <taxon>Acetobacterales</taxon>
        <taxon>Acetobacteraceae</taxon>
        <taxon>Acetobacter</taxon>
    </lineage>
</organism>
<comment type="caution">
    <text evidence="2">The sequence shown here is derived from an EMBL/GenBank/DDBJ whole genome shotgun (WGS) entry which is preliminary data.</text>
</comment>
<feature type="region of interest" description="Disordered" evidence="1">
    <location>
        <begin position="82"/>
        <end position="103"/>
    </location>
</feature>
<evidence type="ECO:0000256" key="1">
    <source>
        <dbReference type="SAM" id="MobiDB-lite"/>
    </source>
</evidence>
<accession>A0ABX0K456</accession>
<sequence>MSESRSDDLPSVDPISRLRIALDRIAFALEHRKTAPQPLPELSGSAPAAPGPDVQAVIAGLDDLMRDVRGVLADLDAPRLTDSAHEQSIWAEADSDIPHDEEG</sequence>